<evidence type="ECO:0000256" key="3">
    <source>
        <dbReference type="ARBA" id="ARBA00022679"/>
    </source>
</evidence>
<organism evidence="6 7">
    <name type="scientific">Senna tora</name>
    <dbReference type="NCBI Taxonomy" id="362788"/>
    <lineage>
        <taxon>Eukaryota</taxon>
        <taxon>Viridiplantae</taxon>
        <taxon>Streptophyta</taxon>
        <taxon>Embryophyta</taxon>
        <taxon>Tracheophyta</taxon>
        <taxon>Spermatophyta</taxon>
        <taxon>Magnoliopsida</taxon>
        <taxon>eudicotyledons</taxon>
        <taxon>Gunneridae</taxon>
        <taxon>Pentapetalae</taxon>
        <taxon>rosids</taxon>
        <taxon>fabids</taxon>
        <taxon>Fabales</taxon>
        <taxon>Fabaceae</taxon>
        <taxon>Caesalpinioideae</taxon>
        <taxon>Cassia clade</taxon>
        <taxon>Senna</taxon>
    </lineage>
</organism>
<name>A0A834SVD3_9FABA</name>
<sequence length="557" mass="62885">MGSESQKLHIFFFPYPAHGHMIPTIDMAKLFATRGVRATILTTPLNLPIVSRTIGNPKTTPQNPDILISTLTIRFPCLEVGLPEGCENAESIPSPSLILNFRRATRMLQQPLEQLLLQHQPHCLIADMFFPWATDSAAKFGIPRIVFHGTSSFAQCAIECMRLYQPHKEVSSDSEPFVIPNLPGEIKMTKMLLPKFMRSNDDDDDDDTNEVMRLFKAIRESELRSFGVVVNSFYGLDGVYADHNRKVFRRKTWQIGPVSLSHRDMKEKANRGKEASFNEQECLKWLDSKEPNSTLYICFGSVANFNDSQLREIALALEASGHNFIWVVRKSRKEEEEEDQWLPEGFEKRMEGKGLIIRGWAPQVLILEHVAVGGFVTHCGWNSTLEGVCAGVPMVTWPVAAEQFYNEKFVTEVVRIGVPVGVKKFAEMVGDSVEKEDIENAIRRVMEGEEAEEMRNRAKKYINMAKQAVEERGSSYLELNALIQELEIQAACDHNHMDLAELFASHGRYEPSEVRYASKAKVKHGIGFLGVKPLEALMFINGSLFSSACFFFDVSVA</sequence>
<dbReference type="Proteomes" id="UP000634136">
    <property type="component" value="Unassembled WGS sequence"/>
</dbReference>
<evidence type="ECO:0000256" key="4">
    <source>
        <dbReference type="RuleBase" id="RU003718"/>
    </source>
</evidence>
<dbReference type="SUPFAM" id="SSF53756">
    <property type="entry name" value="UDP-Glycosyltransferase/glycogen phosphorylase"/>
    <property type="match status" value="1"/>
</dbReference>
<dbReference type="Pfam" id="PF00201">
    <property type="entry name" value="UDPGT"/>
    <property type="match status" value="1"/>
</dbReference>
<dbReference type="PANTHER" id="PTHR48047">
    <property type="entry name" value="GLYCOSYLTRANSFERASE"/>
    <property type="match status" value="1"/>
</dbReference>
<protein>
    <recommendedName>
        <fullName evidence="5">Glycosyltransferase</fullName>
        <ecNumber evidence="5">2.4.1.-</ecNumber>
    </recommendedName>
</protein>
<comment type="caution">
    <text evidence="6">The sequence shown here is derived from an EMBL/GenBank/DDBJ whole genome shotgun (WGS) entry which is preliminary data.</text>
</comment>
<dbReference type="PANTHER" id="PTHR48047:SF45">
    <property type="entry name" value="SCOPOLETIN GLUCOSYLTRANSFERASE-LIKE"/>
    <property type="match status" value="1"/>
</dbReference>
<dbReference type="Gene3D" id="3.40.50.2000">
    <property type="entry name" value="Glycogen Phosphorylase B"/>
    <property type="match status" value="2"/>
</dbReference>
<keyword evidence="3 4" id="KW-0808">Transferase</keyword>
<gene>
    <name evidence="6" type="ORF">G2W53_031976</name>
</gene>
<dbReference type="EC" id="2.4.1.-" evidence="5"/>
<evidence type="ECO:0000256" key="5">
    <source>
        <dbReference type="RuleBase" id="RU362057"/>
    </source>
</evidence>
<proteinExistence type="inferred from homology"/>
<dbReference type="CDD" id="cd03784">
    <property type="entry name" value="GT1_Gtf-like"/>
    <property type="match status" value="1"/>
</dbReference>
<evidence type="ECO:0000256" key="2">
    <source>
        <dbReference type="ARBA" id="ARBA00022676"/>
    </source>
</evidence>
<dbReference type="OrthoDB" id="5835829at2759"/>
<comment type="similarity">
    <text evidence="1 4">Belongs to the UDP-glycosyltransferase family.</text>
</comment>
<evidence type="ECO:0000313" key="6">
    <source>
        <dbReference type="EMBL" id="KAF7811000.1"/>
    </source>
</evidence>
<dbReference type="EMBL" id="JAAIUW010000010">
    <property type="protein sequence ID" value="KAF7811000.1"/>
    <property type="molecule type" value="Genomic_DNA"/>
</dbReference>
<dbReference type="InterPro" id="IPR002213">
    <property type="entry name" value="UDP_glucos_trans"/>
</dbReference>
<dbReference type="GO" id="GO:0035251">
    <property type="term" value="F:UDP-glucosyltransferase activity"/>
    <property type="evidence" value="ECO:0007669"/>
    <property type="project" value="UniProtKB-ARBA"/>
</dbReference>
<dbReference type="AlphaFoldDB" id="A0A834SVD3"/>
<dbReference type="FunFam" id="3.40.50.2000:FF:000047">
    <property type="entry name" value="Glycosyltransferase"/>
    <property type="match status" value="1"/>
</dbReference>
<dbReference type="PROSITE" id="PS00375">
    <property type="entry name" value="UDPGT"/>
    <property type="match status" value="1"/>
</dbReference>
<keyword evidence="7" id="KW-1185">Reference proteome</keyword>
<keyword evidence="2 4" id="KW-0328">Glycosyltransferase</keyword>
<accession>A0A834SVD3</accession>
<reference evidence="6" key="1">
    <citation type="submission" date="2020-09" db="EMBL/GenBank/DDBJ databases">
        <title>Genome-Enabled Discovery of Anthraquinone Biosynthesis in Senna tora.</title>
        <authorList>
            <person name="Kang S.-H."/>
            <person name="Pandey R.P."/>
            <person name="Lee C.-M."/>
            <person name="Sim J.-S."/>
            <person name="Jeong J.-T."/>
            <person name="Choi B.-S."/>
            <person name="Jung M."/>
            <person name="Ginzburg D."/>
            <person name="Zhao K."/>
            <person name="Won S.Y."/>
            <person name="Oh T.-J."/>
            <person name="Yu Y."/>
            <person name="Kim N.-H."/>
            <person name="Lee O.R."/>
            <person name="Lee T.-H."/>
            <person name="Bashyal P."/>
            <person name="Kim T.-S."/>
            <person name="Lee W.-H."/>
            <person name="Kawkins C."/>
            <person name="Kim C.-K."/>
            <person name="Kim J.S."/>
            <person name="Ahn B.O."/>
            <person name="Rhee S.Y."/>
            <person name="Sohng J.K."/>
        </authorList>
    </citation>
    <scope>NUCLEOTIDE SEQUENCE</scope>
    <source>
        <tissue evidence="6">Leaf</tissue>
    </source>
</reference>
<dbReference type="FunFam" id="3.40.50.2000:FF:000071">
    <property type="entry name" value="Glycosyltransferase"/>
    <property type="match status" value="1"/>
</dbReference>
<evidence type="ECO:0000313" key="7">
    <source>
        <dbReference type="Proteomes" id="UP000634136"/>
    </source>
</evidence>
<evidence type="ECO:0000256" key="1">
    <source>
        <dbReference type="ARBA" id="ARBA00009995"/>
    </source>
</evidence>
<dbReference type="InterPro" id="IPR035595">
    <property type="entry name" value="UDP_glycos_trans_CS"/>
</dbReference>